<dbReference type="AlphaFoldDB" id="A0A480HXA2"/>
<evidence type="ECO:0000313" key="1">
    <source>
        <dbReference type="EMBL" id="HDA28955.1"/>
    </source>
</evidence>
<organism evidence="1">
    <name type="scientific">Sus scrofa</name>
    <name type="common">Pig</name>
    <dbReference type="NCBI Taxonomy" id="9823"/>
    <lineage>
        <taxon>Eukaryota</taxon>
        <taxon>Metazoa</taxon>
        <taxon>Chordata</taxon>
        <taxon>Craniata</taxon>
        <taxon>Vertebrata</taxon>
        <taxon>Euteleostomi</taxon>
        <taxon>Mammalia</taxon>
        <taxon>Eutheria</taxon>
        <taxon>Laurasiatheria</taxon>
        <taxon>Artiodactyla</taxon>
        <taxon>Suina</taxon>
        <taxon>Suidae</taxon>
        <taxon>Sus</taxon>
    </lineage>
</organism>
<name>A0A480HXA2_PIG</name>
<dbReference type="EMBL" id="DQIR01075560">
    <property type="protein sequence ID" value="HDA31036.1"/>
    <property type="molecule type" value="Transcribed_RNA"/>
</dbReference>
<dbReference type="EMBL" id="DQIR01073479">
    <property type="protein sequence ID" value="HDA28955.1"/>
    <property type="molecule type" value="Transcribed_RNA"/>
</dbReference>
<proteinExistence type="predicted"/>
<protein>
    <submittedName>
        <fullName evidence="1">Uncharacterized protein</fullName>
    </submittedName>
</protein>
<reference evidence="1" key="1">
    <citation type="journal article" date="2019" name="PeerJ">
        <title>Genes of the pig, Sus scrofa, reconstructed with EvidentialGene.</title>
        <authorList>
            <person name="Gilbert D.G."/>
        </authorList>
    </citation>
    <scope>NUCLEOTIDE SEQUENCE</scope>
</reference>
<sequence length="107" mass="12331">MDVQYNIESFLDEKLSNFVLWSCLKVKMLEFLIMPSLCGLLQFDPWEFSTLKKYSQGTTEASTPCMFRNAVRTEILCSYKGESRSSDFKDLGPNGVQLESWHVTLQC</sequence>
<accession>A0A480HXA2</accession>